<comment type="similarity">
    <text evidence="3">Belongs to the peptidase M50B family.</text>
</comment>
<evidence type="ECO:0000256" key="2">
    <source>
        <dbReference type="ARBA" id="ARBA00004141"/>
    </source>
</evidence>
<feature type="transmembrane region" description="Helical" evidence="12">
    <location>
        <begin position="46"/>
        <end position="70"/>
    </location>
</feature>
<dbReference type="GO" id="GO:0016020">
    <property type="term" value="C:membrane"/>
    <property type="evidence" value="ECO:0007669"/>
    <property type="project" value="UniProtKB-SubCell"/>
</dbReference>
<dbReference type="KEGG" id="pdu:PDUR_20800"/>
<comment type="subcellular location">
    <subcellularLocation>
        <location evidence="2">Membrane</location>
        <topology evidence="2">Multi-pass membrane protein</topology>
    </subcellularLocation>
</comment>
<dbReference type="RefSeq" id="WP_042207876.1">
    <property type="nucleotide sequence ID" value="NZ_CP009288.1"/>
</dbReference>
<dbReference type="GO" id="GO:0046872">
    <property type="term" value="F:metal ion binding"/>
    <property type="evidence" value="ECO:0007669"/>
    <property type="project" value="UniProtKB-KW"/>
</dbReference>
<feature type="transmembrane region" description="Helical" evidence="12">
    <location>
        <begin position="112"/>
        <end position="132"/>
    </location>
</feature>
<evidence type="ECO:0000256" key="5">
    <source>
        <dbReference type="ARBA" id="ARBA00022692"/>
    </source>
</evidence>
<evidence type="ECO:0000313" key="14">
    <source>
        <dbReference type="EMBL" id="AIQ14078.1"/>
    </source>
</evidence>
<proteinExistence type="inferred from homology"/>
<feature type="domain" description="Peptidase M50" evidence="13">
    <location>
        <begin position="31"/>
        <end position="100"/>
    </location>
</feature>
<dbReference type="InterPro" id="IPR008915">
    <property type="entry name" value="Peptidase_M50"/>
</dbReference>
<keyword evidence="10" id="KW-0482">Metalloprotease</keyword>
<keyword evidence="4 14" id="KW-0645">Protease</keyword>
<dbReference type="SUPFAM" id="SSF54631">
    <property type="entry name" value="CBS-domain pair"/>
    <property type="match status" value="1"/>
</dbReference>
<keyword evidence="8" id="KW-0862">Zinc</keyword>
<feature type="transmembrane region" description="Helical" evidence="12">
    <location>
        <begin position="180"/>
        <end position="198"/>
    </location>
</feature>
<evidence type="ECO:0000256" key="8">
    <source>
        <dbReference type="ARBA" id="ARBA00022833"/>
    </source>
</evidence>
<dbReference type="eggNOG" id="COG1994">
    <property type="taxonomic scope" value="Bacteria"/>
</dbReference>
<evidence type="ECO:0000259" key="13">
    <source>
        <dbReference type="Pfam" id="PF02163"/>
    </source>
</evidence>
<feature type="transmembrane region" description="Helical" evidence="12">
    <location>
        <begin position="82"/>
        <end position="100"/>
    </location>
</feature>
<sequence>MIRVWGISFFMHPLFVIIMLLSVLTGQFLELLTLFAIVLVHELGHVWAALLAGATVKSVQLLPFGGVAVIEDNGKLTAYREIGIALAGPLQNVLMIAFAAAFKEAGWGGEAYMTYLIQANLIIALFNMLPILPLDGGRIVQAALSLQAPYYSTLLWCGRISIAASALTAVYALLPLGSGGGLRLNLLMIAAFLLYSNITDHRNLPYRFLAFLMNRGAIYEQHMDKGTPALPIVAPLAKPLDDILRLFKRHQYHLIYVLDAEGGVMAVVPEQRLLSSYFGI</sequence>
<feature type="transmembrane region" description="Helical" evidence="12">
    <location>
        <begin position="12"/>
        <end position="40"/>
    </location>
</feature>
<gene>
    <name evidence="14" type="ORF">PDUR_20800</name>
</gene>
<feature type="transmembrane region" description="Helical" evidence="12">
    <location>
        <begin position="153"/>
        <end position="174"/>
    </location>
</feature>
<evidence type="ECO:0000256" key="4">
    <source>
        <dbReference type="ARBA" id="ARBA00022670"/>
    </source>
</evidence>
<comment type="cofactor">
    <cofactor evidence="1">
        <name>Zn(2+)</name>
        <dbReference type="ChEBI" id="CHEBI:29105"/>
    </cofactor>
</comment>
<evidence type="ECO:0000256" key="6">
    <source>
        <dbReference type="ARBA" id="ARBA00022723"/>
    </source>
</evidence>
<evidence type="ECO:0000256" key="9">
    <source>
        <dbReference type="ARBA" id="ARBA00022989"/>
    </source>
</evidence>
<evidence type="ECO:0000256" key="12">
    <source>
        <dbReference type="SAM" id="Phobius"/>
    </source>
</evidence>
<keyword evidence="11 12" id="KW-0472">Membrane</keyword>
<dbReference type="GO" id="GO:0006508">
    <property type="term" value="P:proteolysis"/>
    <property type="evidence" value="ECO:0007669"/>
    <property type="project" value="UniProtKB-KW"/>
</dbReference>
<keyword evidence="7" id="KW-0378">Hydrolase</keyword>
<keyword evidence="9 12" id="KW-1133">Transmembrane helix</keyword>
<evidence type="ECO:0000256" key="11">
    <source>
        <dbReference type="ARBA" id="ARBA00023136"/>
    </source>
</evidence>
<reference evidence="14 15" key="1">
    <citation type="submission" date="2014-08" db="EMBL/GenBank/DDBJ databases">
        <title>Comparative genomics of the Paenibacillus odorifer group.</title>
        <authorList>
            <person name="den Bakker H.C."/>
            <person name="Tsai Y.-C."/>
            <person name="Martin N."/>
            <person name="Korlach J."/>
            <person name="Wiedmann M."/>
        </authorList>
    </citation>
    <scope>NUCLEOTIDE SEQUENCE [LARGE SCALE GENOMIC DNA]</scope>
    <source>
        <strain evidence="14 15">DSM 1735</strain>
    </source>
</reference>
<dbReference type="EMBL" id="CP009288">
    <property type="protein sequence ID" value="AIQ14078.1"/>
    <property type="molecule type" value="Genomic_DNA"/>
</dbReference>
<evidence type="ECO:0000256" key="3">
    <source>
        <dbReference type="ARBA" id="ARBA00007931"/>
    </source>
</evidence>
<dbReference type="Pfam" id="PF02163">
    <property type="entry name" value="Peptidase_M50"/>
    <property type="match status" value="2"/>
</dbReference>
<keyword evidence="15" id="KW-1185">Reference proteome</keyword>
<evidence type="ECO:0000256" key="10">
    <source>
        <dbReference type="ARBA" id="ARBA00023049"/>
    </source>
</evidence>
<protein>
    <submittedName>
        <fullName evidence="14">Zn-dependent protease</fullName>
    </submittedName>
</protein>
<keyword evidence="5 12" id="KW-0812">Transmembrane</keyword>
<name>A0A089HUN7_PAEDU</name>
<keyword evidence="6" id="KW-0479">Metal-binding</keyword>
<organism evidence="14 15">
    <name type="scientific">Paenibacillus durus</name>
    <name type="common">Paenibacillus azotofixans</name>
    <dbReference type="NCBI Taxonomy" id="44251"/>
    <lineage>
        <taxon>Bacteria</taxon>
        <taxon>Bacillati</taxon>
        <taxon>Bacillota</taxon>
        <taxon>Bacilli</taxon>
        <taxon>Bacillales</taxon>
        <taxon>Paenibacillaceae</taxon>
        <taxon>Paenibacillus</taxon>
    </lineage>
</organism>
<dbReference type="Proteomes" id="UP000029409">
    <property type="component" value="Chromosome"/>
</dbReference>
<evidence type="ECO:0000256" key="7">
    <source>
        <dbReference type="ARBA" id="ARBA00022801"/>
    </source>
</evidence>
<feature type="domain" description="Peptidase M50" evidence="13">
    <location>
        <begin position="103"/>
        <end position="145"/>
    </location>
</feature>
<evidence type="ECO:0000256" key="1">
    <source>
        <dbReference type="ARBA" id="ARBA00001947"/>
    </source>
</evidence>
<dbReference type="AlphaFoldDB" id="A0A089HUN7"/>
<accession>A0A089HUN7</accession>
<dbReference type="PANTHER" id="PTHR39188">
    <property type="entry name" value="MEMBRANE-ASSOCIATED ZINC METALLOPROTEASE M50B"/>
    <property type="match status" value="1"/>
</dbReference>
<dbReference type="PANTHER" id="PTHR39188:SF3">
    <property type="entry name" value="STAGE IV SPORULATION PROTEIN FB"/>
    <property type="match status" value="1"/>
</dbReference>
<dbReference type="GO" id="GO:0008237">
    <property type="term" value="F:metallopeptidase activity"/>
    <property type="evidence" value="ECO:0007669"/>
    <property type="project" value="UniProtKB-KW"/>
</dbReference>
<evidence type="ECO:0000313" key="15">
    <source>
        <dbReference type="Proteomes" id="UP000029409"/>
    </source>
</evidence>
<dbReference type="STRING" id="44251.PDUR_20800"/>
<dbReference type="InterPro" id="IPR046342">
    <property type="entry name" value="CBS_dom_sf"/>
</dbReference>